<organism evidence="1 2">
    <name type="scientific">Phanerochaete sordida</name>
    <dbReference type="NCBI Taxonomy" id="48140"/>
    <lineage>
        <taxon>Eukaryota</taxon>
        <taxon>Fungi</taxon>
        <taxon>Dikarya</taxon>
        <taxon>Basidiomycota</taxon>
        <taxon>Agaricomycotina</taxon>
        <taxon>Agaricomycetes</taxon>
        <taxon>Polyporales</taxon>
        <taxon>Phanerochaetaceae</taxon>
        <taxon>Phanerochaete</taxon>
    </lineage>
</organism>
<name>A0A9P3GBX2_9APHY</name>
<dbReference type="OrthoDB" id="2744451at2759"/>
<dbReference type="InterPro" id="IPR011009">
    <property type="entry name" value="Kinase-like_dom_sf"/>
</dbReference>
<proteinExistence type="predicted"/>
<keyword evidence="2" id="KW-1185">Reference proteome</keyword>
<dbReference type="Proteomes" id="UP000703269">
    <property type="component" value="Unassembled WGS sequence"/>
</dbReference>
<dbReference type="SUPFAM" id="SSF56112">
    <property type="entry name" value="Protein kinase-like (PK-like)"/>
    <property type="match status" value="1"/>
</dbReference>
<dbReference type="EMBL" id="BPQB01000024">
    <property type="protein sequence ID" value="GJE92046.1"/>
    <property type="molecule type" value="Genomic_DNA"/>
</dbReference>
<reference evidence="1 2" key="1">
    <citation type="submission" date="2021-08" db="EMBL/GenBank/DDBJ databases">
        <title>Draft Genome Sequence of Phanerochaete sordida strain YK-624.</title>
        <authorList>
            <person name="Mori T."/>
            <person name="Dohra H."/>
            <person name="Suzuki T."/>
            <person name="Kawagishi H."/>
            <person name="Hirai H."/>
        </authorList>
    </citation>
    <scope>NUCLEOTIDE SEQUENCE [LARGE SCALE GENOMIC DNA]</scope>
    <source>
        <strain evidence="1 2">YK-624</strain>
    </source>
</reference>
<dbReference type="AlphaFoldDB" id="A0A9P3GBX2"/>
<gene>
    <name evidence="1" type="ORF">PsYK624_081990</name>
</gene>
<evidence type="ECO:0000313" key="2">
    <source>
        <dbReference type="Proteomes" id="UP000703269"/>
    </source>
</evidence>
<accession>A0A9P3GBX2</accession>
<sequence length="352" mass="39823">MSEPRHPGMATNDYSPFDIYRRYPEKSPYAYEPPLFNLLPLRSPTAVDTPQLRRAALDIAKRTGINVLDYMYGQYPFLMSDLDLRTIRQNPVPFAEYQPPPPLTKLNLPDDVEFVSQVNEKGNTPIFVVKVGVALRLLKIYPVVRSRRLSDYADSDDSDDEDSDAPTDPMKLFLREKEAYAHLVHAGVCEAGHVPQCYGWVELTAAHVDAIASKAPDLTYCDSLTIKDLQKMVRKGRMPKGILLEYFPDAKTLTYKNATEELGQAACRALSAIHAAYVLHGDISDRNLLIIPNGRVVWVDFNSAQCASDPKLTRLDLISEFHMGWDKFYMELLPNRRIGWHGHLEQRGTKAA</sequence>
<comment type="caution">
    <text evidence="1">The sequence shown here is derived from an EMBL/GenBank/DDBJ whole genome shotgun (WGS) entry which is preliminary data.</text>
</comment>
<protein>
    <submittedName>
        <fullName evidence="1">Uncharacterized protein</fullName>
    </submittedName>
</protein>
<evidence type="ECO:0000313" key="1">
    <source>
        <dbReference type="EMBL" id="GJE92046.1"/>
    </source>
</evidence>
<dbReference type="Gene3D" id="1.10.510.10">
    <property type="entry name" value="Transferase(Phosphotransferase) domain 1"/>
    <property type="match status" value="1"/>
</dbReference>